<keyword evidence="4 7" id="KW-0863">Zinc-finger</keyword>
<dbReference type="SMART" id="SM00336">
    <property type="entry name" value="BBOX"/>
    <property type="match status" value="1"/>
</dbReference>
<accession>A0ABC9DYE7</accession>
<proteinExistence type="inferred from homology"/>
<evidence type="ECO:0000256" key="7">
    <source>
        <dbReference type="PROSITE-ProRule" id="PRU00024"/>
    </source>
</evidence>
<feature type="region of interest" description="Disordered" evidence="9">
    <location>
        <begin position="82"/>
        <end position="103"/>
    </location>
</feature>
<dbReference type="PANTHER" id="PTHR31874:SF1">
    <property type="entry name" value="ZINC FINGER PROTEIN CONSTANS-LIKE 6"/>
    <property type="match status" value="1"/>
</dbReference>
<feature type="region of interest" description="Disordered" evidence="9">
    <location>
        <begin position="175"/>
        <end position="195"/>
    </location>
</feature>
<protein>
    <submittedName>
        <fullName evidence="12">Uncharacterized protein</fullName>
    </submittedName>
</protein>
<dbReference type="Proteomes" id="UP001497457">
    <property type="component" value="Chromosome 35b"/>
</dbReference>
<dbReference type="InterPro" id="IPR010402">
    <property type="entry name" value="CCT_domain"/>
</dbReference>
<reference evidence="13" key="1">
    <citation type="submission" date="2024-06" db="EMBL/GenBank/DDBJ databases">
        <authorList>
            <person name="Ryan C."/>
        </authorList>
    </citation>
    <scope>NUCLEOTIDE SEQUENCE [LARGE SCALE GENOMIC DNA]</scope>
</reference>
<evidence type="ECO:0000256" key="5">
    <source>
        <dbReference type="ARBA" id="ARBA00022833"/>
    </source>
</evidence>
<feature type="domain" description="B box-type" evidence="10">
    <location>
        <begin position="26"/>
        <end position="73"/>
    </location>
</feature>
<reference evidence="12 13" key="2">
    <citation type="submission" date="2024-10" db="EMBL/GenBank/DDBJ databases">
        <authorList>
            <person name="Ryan C."/>
        </authorList>
    </citation>
    <scope>NUCLEOTIDE SEQUENCE [LARGE SCALE GENOMIC DNA]</scope>
</reference>
<feature type="compositionally biased region" description="Low complexity" evidence="9">
    <location>
        <begin position="186"/>
        <end position="195"/>
    </location>
</feature>
<dbReference type="Pfam" id="PF06203">
    <property type="entry name" value="CCT"/>
    <property type="match status" value="1"/>
</dbReference>
<evidence type="ECO:0000313" key="12">
    <source>
        <dbReference type="EMBL" id="CAL5047209.1"/>
    </source>
</evidence>
<dbReference type="InterPro" id="IPR052453">
    <property type="entry name" value="CONSTANS-like_ZF"/>
</dbReference>
<dbReference type="GO" id="GO:0005634">
    <property type="term" value="C:nucleus"/>
    <property type="evidence" value="ECO:0007669"/>
    <property type="project" value="UniProtKB-SubCell"/>
</dbReference>
<keyword evidence="3" id="KW-0479">Metal-binding</keyword>
<comment type="similarity">
    <text evidence="2">Belongs to the CONSTANS family.</text>
</comment>
<evidence type="ECO:0000313" key="13">
    <source>
        <dbReference type="Proteomes" id="UP001497457"/>
    </source>
</evidence>
<organism evidence="12 13">
    <name type="scientific">Urochloa decumbens</name>
    <dbReference type="NCBI Taxonomy" id="240449"/>
    <lineage>
        <taxon>Eukaryota</taxon>
        <taxon>Viridiplantae</taxon>
        <taxon>Streptophyta</taxon>
        <taxon>Embryophyta</taxon>
        <taxon>Tracheophyta</taxon>
        <taxon>Spermatophyta</taxon>
        <taxon>Magnoliopsida</taxon>
        <taxon>Liliopsida</taxon>
        <taxon>Poales</taxon>
        <taxon>Poaceae</taxon>
        <taxon>PACMAD clade</taxon>
        <taxon>Panicoideae</taxon>
        <taxon>Panicodae</taxon>
        <taxon>Paniceae</taxon>
        <taxon>Melinidinae</taxon>
        <taxon>Urochloa</taxon>
    </lineage>
</organism>
<evidence type="ECO:0000256" key="2">
    <source>
        <dbReference type="ARBA" id="ARBA00010024"/>
    </source>
</evidence>
<keyword evidence="6 8" id="KW-0539">Nucleus</keyword>
<dbReference type="GO" id="GO:0008270">
    <property type="term" value="F:zinc ion binding"/>
    <property type="evidence" value="ECO:0007669"/>
    <property type="project" value="UniProtKB-KW"/>
</dbReference>
<dbReference type="PROSITE" id="PS50119">
    <property type="entry name" value="ZF_BBOX"/>
    <property type="match status" value="1"/>
</dbReference>
<keyword evidence="5" id="KW-0862">Zinc</keyword>
<comment type="subcellular location">
    <subcellularLocation>
        <location evidence="1 8">Nucleus</location>
    </subcellularLocation>
</comment>
<evidence type="ECO:0000256" key="8">
    <source>
        <dbReference type="PROSITE-ProRule" id="PRU00357"/>
    </source>
</evidence>
<feature type="domain" description="CCT" evidence="11">
    <location>
        <begin position="406"/>
        <end position="448"/>
    </location>
</feature>
<dbReference type="Pfam" id="PF00643">
    <property type="entry name" value="zf-B_box"/>
    <property type="match status" value="1"/>
</dbReference>
<dbReference type="PANTHER" id="PTHR31874">
    <property type="entry name" value="CCT MOTIF FAMILY PROTEIN, EXPRESSED"/>
    <property type="match status" value="1"/>
</dbReference>
<evidence type="ECO:0000256" key="1">
    <source>
        <dbReference type="ARBA" id="ARBA00004123"/>
    </source>
</evidence>
<dbReference type="InterPro" id="IPR049808">
    <property type="entry name" value="CONSTANS-like_Bbox1"/>
</dbReference>
<evidence type="ECO:0000256" key="6">
    <source>
        <dbReference type="ARBA" id="ARBA00023242"/>
    </source>
</evidence>
<keyword evidence="13" id="KW-1185">Reference proteome</keyword>
<dbReference type="AlphaFoldDB" id="A0ABC9DYE7"/>
<evidence type="ECO:0000256" key="9">
    <source>
        <dbReference type="SAM" id="MobiDB-lite"/>
    </source>
</evidence>
<evidence type="ECO:0000256" key="3">
    <source>
        <dbReference type="ARBA" id="ARBA00022723"/>
    </source>
</evidence>
<evidence type="ECO:0000256" key="4">
    <source>
        <dbReference type="ARBA" id="ARBA00022771"/>
    </source>
</evidence>
<dbReference type="InterPro" id="IPR000315">
    <property type="entry name" value="Znf_B-box"/>
</dbReference>
<name>A0ABC9DYE7_9POAL</name>
<gene>
    <name evidence="12" type="ORF">URODEC1_LOCUS89798</name>
</gene>
<dbReference type="CDD" id="cd19821">
    <property type="entry name" value="Bbox1_BBX-like"/>
    <property type="match status" value="1"/>
</dbReference>
<evidence type="ECO:0000259" key="11">
    <source>
        <dbReference type="PROSITE" id="PS51017"/>
    </source>
</evidence>
<dbReference type="PROSITE" id="PS51017">
    <property type="entry name" value="CCT"/>
    <property type="match status" value="1"/>
</dbReference>
<dbReference type="EMBL" id="OZ075145">
    <property type="protein sequence ID" value="CAL5047209.1"/>
    <property type="molecule type" value="Genomic_DNA"/>
</dbReference>
<sequence>MEMIATGTSAKKAAAGAAAVGALGGKAARACDGCLRRRARWYCAADDAFLCQGCDTSVHSANPLARRHDRVRLRPESLPLMCAPPGAAERREHGSGGGGGDEVVVPAWFRRKARTPRGGGHAAKSAAVRRLVVVPEAAGGGGEEAGEVVEEEQLLYRVPVFDPALAELICSPPPASSCNEDGGAVDGPAKPDPAAAAPAQFVPDGAGHASFEPTDAELREFAADMEALLGRGLDDGNEEDSSFYMETLGLLDPVDDGDDAAARVKVEIDGAGGDADGALAACGLDELEPEASSDDMLDIDIDFDYGSPHQEMPDEKAASSDTTGDAQLLQRSLSLTLNYEAIIQSWGSSPWTAGGERPPHVKLDGAWPHDYTQGMWVVGGVVGHVGEEHGMTTPRLGMMGGDDGGREARVSRYREKRRTRLFSKKIRYEVRKLNAEKRPRMKGRFVKRTTTAGGSVAVAGLA</sequence>
<evidence type="ECO:0000259" key="10">
    <source>
        <dbReference type="PROSITE" id="PS50119"/>
    </source>
</evidence>